<gene>
    <name evidence="3" type="ORF">FBZ82_112142</name>
</gene>
<name>A0A560AU18_AZOBR</name>
<dbReference type="PANTHER" id="PTHR30535">
    <property type="entry name" value="VITAMIN B12-BINDING PROTEIN"/>
    <property type="match status" value="1"/>
</dbReference>
<dbReference type="Gene3D" id="3.40.50.1980">
    <property type="entry name" value="Nitrogenase molybdenum iron protein domain"/>
    <property type="match status" value="2"/>
</dbReference>
<dbReference type="EMBL" id="VITF01000012">
    <property type="protein sequence ID" value="TWA63860.1"/>
    <property type="molecule type" value="Genomic_DNA"/>
</dbReference>
<keyword evidence="1" id="KW-0732">Signal</keyword>
<protein>
    <submittedName>
        <fullName evidence="3">Iron complex transport system substrate-binding protein</fullName>
    </submittedName>
</protein>
<accession>A0A560AU18</accession>
<proteinExistence type="predicted"/>
<reference evidence="3 4" key="1">
    <citation type="submission" date="2019-06" db="EMBL/GenBank/DDBJ databases">
        <title>Genomic Encyclopedia of Type Strains, Phase IV (KMG-V): Genome sequencing to study the core and pangenomes of soil and plant-associated prokaryotes.</title>
        <authorList>
            <person name="Whitman W."/>
        </authorList>
    </citation>
    <scope>NUCLEOTIDE SEQUENCE [LARGE SCALE GENOMIC DNA]</scope>
    <source>
        <strain evidence="3 4">BR 11796</strain>
    </source>
</reference>
<evidence type="ECO:0000256" key="1">
    <source>
        <dbReference type="SAM" id="SignalP"/>
    </source>
</evidence>
<feature type="signal peptide" evidence="1">
    <location>
        <begin position="1"/>
        <end position="22"/>
    </location>
</feature>
<dbReference type="RefSeq" id="WP_145678786.1">
    <property type="nucleotide sequence ID" value="NZ_VITF01000012.1"/>
</dbReference>
<dbReference type="Pfam" id="PF01497">
    <property type="entry name" value="Peripla_BP_2"/>
    <property type="match status" value="1"/>
</dbReference>
<dbReference type="PANTHER" id="PTHR30535:SF34">
    <property type="entry name" value="MOLYBDATE-BINDING PROTEIN MOLA"/>
    <property type="match status" value="1"/>
</dbReference>
<feature type="chain" id="PRO_5022241568" evidence="1">
    <location>
        <begin position="23"/>
        <end position="293"/>
    </location>
</feature>
<dbReference type="InterPro" id="IPR050902">
    <property type="entry name" value="ABC_Transporter_SBP"/>
</dbReference>
<dbReference type="PROSITE" id="PS50983">
    <property type="entry name" value="FE_B12_PBP"/>
    <property type="match status" value="1"/>
</dbReference>
<sequence length="293" mass="30200">MRPTFLGLAVALLLSAGGPAAAWEAAWEAPPAKPPGKPQRIVSLNLCADELLLRLVGPERLAAVTWLARDPHASTVAALASRVPVNYGTAEEILPLNPDLIVAGRYTTRVAVGLLARLDAPLLELDVPQSVDGVAEQVRGLARAVGEPDRGEALVADLRARLDALPPAPPGPPGPRPTAVVLRPNGFVAGSGSLVDELLGRAGLENMADRLPLGSQGALPLEAIILGGADVLIVDAAPDAPPSLAGALLHHPALKAMATQVRTLSLPSRLWTCPGPQIAEAAERLAAAREALP</sequence>
<evidence type="ECO:0000313" key="4">
    <source>
        <dbReference type="Proteomes" id="UP000316083"/>
    </source>
</evidence>
<comment type="caution">
    <text evidence="3">The sequence shown here is derived from an EMBL/GenBank/DDBJ whole genome shotgun (WGS) entry which is preliminary data.</text>
</comment>
<dbReference type="GO" id="GO:0071281">
    <property type="term" value="P:cellular response to iron ion"/>
    <property type="evidence" value="ECO:0007669"/>
    <property type="project" value="TreeGrafter"/>
</dbReference>
<evidence type="ECO:0000259" key="2">
    <source>
        <dbReference type="PROSITE" id="PS50983"/>
    </source>
</evidence>
<dbReference type="Proteomes" id="UP000316083">
    <property type="component" value="Unassembled WGS sequence"/>
</dbReference>
<dbReference type="SUPFAM" id="SSF53807">
    <property type="entry name" value="Helical backbone' metal receptor"/>
    <property type="match status" value="1"/>
</dbReference>
<organism evidence="3 4">
    <name type="scientific">Azospirillum brasilense</name>
    <dbReference type="NCBI Taxonomy" id="192"/>
    <lineage>
        <taxon>Bacteria</taxon>
        <taxon>Pseudomonadati</taxon>
        <taxon>Pseudomonadota</taxon>
        <taxon>Alphaproteobacteria</taxon>
        <taxon>Rhodospirillales</taxon>
        <taxon>Azospirillaceae</taxon>
        <taxon>Azospirillum</taxon>
    </lineage>
</organism>
<evidence type="ECO:0000313" key="3">
    <source>
        <dbReference type="EMBL" id="TWA63860.1"/>
    </source>
</evidence>
<dbReference type="AlphaFoldDB" id="A0A560AU18"/>
<feature type="domain" description="Fe/B12 periplasmic-binding" evidence="2">
    <location>
        <begin position="40"/>
        <end position="293"/>
    </location>
</feature>
<dbReference type="InterPro" id="IPR002491">
    <property type="entry name" value="ABC_transptr_periplasmic_BD"/>
</dbReference>